<keyword evidence="4" id="KW-0808">Transferase</keyword>
<dbReference type="Gene3D" id="3.30.200.20">
    <property type="entry name" value="Phosphorylase Kinase, domain 1"/>
    <property type="match status" value="1"/>
</dbReference>
<keyword evidence="7 10" id="KW-0067">ATP-binding</keyword>
<evidence type="ECO:0000256" key="8">
    <source>
        <dbReference type="ARBA" id="ARBA00047899"/>
    </source>
</evidence>
<dbReference type="InterPro" id="IPR050236">
    <property type="entry name" value="Ser_Thr_kinase_AGC"/>
</dbReference>
<dbReference type="Proteomes" id="UP001149090">
    <property type="component" value="Unassembled WGS sequence"/>
</dbReference>
<gene>
    <name evidence="14" type="ORF">M0811_10614</name>
</gene>
<accession>A0A9Q0LFY1</accession>
<evidence type="ECO:0000256" key="5">
    <source>
        <dbReference type="ARBA" id="ARBA00022741"/>
    </source>
</evidence>
<dbReference type="Pfam" id="PF00069">
    <property type="entry name" value="Pkinase"/>
    <property type="match status" value="1"/>
</dbReference>
<keyword evidence="15" id="KW-1185">Reference proteome</keyword>
<name>A0A9Q0LFY1_ANAIG</name>
<dbReference type="PROSITE" id="PS51285">
    <property type="entry name" value="AGC_KINASE_CTER"/>
    <property type="match status" value="1"/>
</dbReference>
<dbReference type="OrthoDB" id="63267at2759"/>
<evidence type="ECO:0000256" key="3">
    <source>
        <dbReference type="ARBA" id="ARBA00022553"/>
    </source>
</evidence>
<dbReference type="Gene3D" id="1.10.510.10">
    <property type="entry name" value="Transferase(Phosphotransferase) domain 1"/>
    <property type="match status" value="1"/>
</dbReference>
<evidence type="ECO:0000256" key="10">
    <source>
        <dbReference type="PROSITE-ProRule" id="PRU10141"/>
    </source>
</evidence>
<keyword evidence="5 10" id="KW-0547">Nucleotide-binding</keyword>
<dbReference type="PANTHER" id="PTHR24356">
    <property type="entry name" value="SERINE/THREONINE-PROTEIN KINASE"/>
    <property type="match status" value="1"/>
</dbReference>
<dbReference type="InterPro" id="IPR045270">
    <property type="entry name" value="STKc_AGC"/>
</dbReference>
<feature type="domain" description="Protein kinase" evidence="12">
    <location>
        <begin position="16"/>
        <end position="272"/>
    </location>
</feature>
<dbReference type="SUPFAM" id="SSF56112">
    <property type="entry name" value="Protein kinase-like (PK-like)"/>
    <property type="match status" value="1"/>
</dbReference>
<dbReference type="InterPro" id="IPR008271">
    <property type="entry name" value="Ser/Thr_kinase_AS"/>
</dbReference>
<protein>
    <recommendedName>
        <fullName evidence="1">non-specific serine/threonine protein kinase</fullName>
        <ecNumber evidence="1">2.7.11.1</ecNumber>
    </recommendedName>
</protein>
<keyword evidence="3" id="KW-0597">Phosphoprotein</keyword>
<dbReference type="InterPro" id="IPR017441">
    <property type="entry name" value="Protein_kinase_ATP_BS"/>
</dbReference>
<feature type="binding site" evidence="10">
    <location>
        <position position="45"/>
    </location>
    <ligand>
        <name>ATP</name>
        <dbReference type="ChEBI" id="CHEBI:30616"/>
    </ligand>
</feature>
<feature type="domain" description="AGC-kinase C-terminal" evidence="13">
    <location>
        <begin position="273"/>
        <end position="334"/>
    </location>
</feature>
<comment type="catalytic activity">
    <reaction evidence="8">
        <text>L-threonyl-[protein] + ATP = O-phospho-L-threonyl-[protein] + ADP + H(+)</text>
        <dbReference type="Rhea" id="RHEA:46608"/>
        <dbReference type="Rhea" id="RHEA-COMP:11060"/>
        <dbReference type="Rhea" id="RHEA-COMP:11605"/>
        <dbReference type="ChEBI" id="CHEBI:15378"/>
        <dbReference type="ChEBI" id="CHEBI:30013"/>
        <dbReference type="ChEBI" id="CHEBI:30616"/>
        <dbReference type="ChEBI" id="CHEBI:61977"/>
        <dbReference type="ChEBI" id="CHEBI:456216"/>
        <dbReference type="EC" id="2.7.11.1"/>
    </reaction>
</comment>
<sequence length="334" mass="38394">MGLCSSKRKRLNLNSFEIHFLIGEGKYGRIYVATQKSTKQKYAIKMIPKSKLLENKMVEHAFQERNALSLISSPFVIKMKHCFQDEDNLYFVLDWINGNDLFDHLINFTTFPENITQFYAAELILALQDIHNKGFIHGDLKPENILIDPTGHICLIDFGSSISIEKIGLNGDIPVFGSYQYMAPEALKLGKPGFAVDLWSLGAILYEMVHGRPPHYAETQQQTIDNILNEELEFKPQISDQLKSLLTGLLQKKPENRLGYNGIDEIKNHPFFENINWNKVAKKETNPVLVPGPKHIFSDHKNQLEELILLSIISKKDQKFFHNFEFNPFVDDMI</sequence>
<dbReference type="SMART" id="SM00220">
    <property type="entry name" value="S_TKc"/>
    <property type="match status" value="1"/>
</dbReference>
<dbReference type="PROSITE" id="PS50011">
    <property type="entry name" value="PROTEIN_KINASE_DOM"/>
    <property type="match status" value="1"/>
</dbReference>
<dbReference type="InterPro" id="IPR000719">
    <property type="entry name" value="Prot_kinase_dom"/>
</dbReference>
<comment type="catalytic activity">
    <reaction evidence="9">
        <text>L-seryl-[protein] + ATP = O-phospho-L-seryl-[protein] + ADP + H(+)</text>
        <dbReference type="Rhea" id="RHEA:17989"/>
        <dbReference type="Rhea" id="RHEA-COMP:9863"/>
        <dbReference type="Rhea" id="RHEA-COMP:11604"/>
        <dbReference type="ChEBI" id="CHEBI:15378"/>
        <dbReference type="ChEBI" id="CHEBI:29999"/>
        <dbReference type="ChEBI" id="CHEBI:30616"/>
        <dbReference type="ChEBI" id="CHEBI:83421"/>
        <dbReference type="ChEBI" id="CHEBI:456216"/>
        <dbReference type="EC" id="2.7.11.1"/>
    </reaction>
</comment>
<dbReference type="AlphaFoldDB" id="A0A9Q0LFY1"/>
<dbReference type="PROSITE" id="PS00107">
    <property type="entry name" value="PROTEIN_KINASE_ATP"/>
    <property type="match status" value="1"/>
</dbReference>
<evidence type="ECO:0000256" key="11">
    <source>
        <dbReference type="RuleBase" id="RU000304"/>
    </source>
</evidence>
<dbReference type="GO" id="GO:0004674">
    <property type="term" value="F:protein serine/threonine kinase activity"/>
    <property type="evidence" value="ECO:0007669"/>
    <property type="project" value="UniProtKB-KW"/>
</dbReference>
<evidence type="ECO:0000256" key="9">
    <source>
        <dbReference type="ARBA" id="ARBA00048679"/>
    </source>
</evidence>
<evidence type="ECO:0000313" key="14">
    <source>
        <dbReference type="EMBL" id="KAJ5071130.1"/>
    </source>
</evidence>
<dbReference type="InterPro" id="IPR011009">
    <property type="entry name" value="Kinase-like_dom_sf"/>
</dbReference>
<comment type="similarity">
    <text evidence="11">Belongs to the protein kinase superfamily.</text>
</comment>
<evidence type="ECO:0000256" key="1">
    <source>
        <dbReference type="ARBA" id="ARBA00012513"/>
    </source>
</evidence>
<dbReference type="GO" id="GO:0007010">
    <property type="term" value="P:cytoskeleton organization"/>
    <property type="evidence" value="ECO:0007669"/>
    <property type="project" value="UniProtKB-ARBA"/>
</dbReference>
<dbReference type="EC" id="2.7.11.1" evidence="1"/>
<dbReference type="FunFam" id="3.30.200.20:FF:000042">
    <property type="entry name" value="Aurora kinase A"/>
    <property type="match status" value="1"/>
</dbReference>
<proteinExistence type="inferred from homology"/>
<keyword evidence="2 11" id="KW-0723">Serine/threonine-protein kinase</keyword>
<evidence type="ECO:0000313" key="15">
    <source>
        <dbReference type="Proteomes" id="UP001149090"/>
    </source>
</evidence>
<evidence type="ECO:0000256" key="2">
    <source>
        <dbReference type="ARBA" id="ARBA00022527"/>
    </source>
</evidence>
<organism evidence="14 15">
    <name type="scientific">Anaeramoeba ignava</name>
    <name type="common">Anaerobic marine amoeba</name>
    <dbReference type="NCBI Taxonomy" id="1746090"/>
    <lineage>
        <taxon>Eukaryota</taxon>
        <taxon>Metamonada</taxon>
        <taxon>Anaeramoebidae</taxon>
        <taxon>Anaeramoeba</taxon>
    </lineage>
</organism>
<dbReference type="FunFam" id="1.10.510.10:FF:000024">
    <property type="entry name" value="Probable serine/threonine-protein kinase cot-1"/>
    <property type="match status" value="1"/>
</dbReference>
<evidence type="ECO:0000256" key="7">
    <source>
        <dbReference type="ARBA" id="ARBA00022840"/>
    </source>
</evidence>
<evidence type="ECO:0000256" key="6">
    <source>
        <dbReference type="ARBA" id="ARBA00022777"/>
    </source>
</evidence>
<evidence type="ECO:0000259" key="13">
    <source>
        <dbReference type="PROSITE" id="PS51285"/>
    </source>
</evidence>
<dbReference type="OMA" id="QMETEND"/>
<dbReference type="CDD" id="cd05123">
    <property type="entry name" value="STKc_AGC"/>
    <property type="match status" value="1"/>
</dbReference>
<dbReference type="PROSITE" id="PS00108">
    <property type="entry name" value="PROTEIN_KINASE_ST"/>
    <property type="match status" value="1"/>
</dbReference>
<keyword evidence="6 14" id="KW-0418">Kinase</keyword>
<dbReference type="EMBL" id="JAPDFW010000091">
    <property type="protein sequence ID" value="KAJ5071130.1"/>
    <property type="molecule type" value="Genomic_DNA"/>
</dbReference>
<reference evidence="14" key="1">
    <citation type="submission" date="2022-10" db="EMBL/GenBank/DDBJ databases">
        <title>Novel sulphate-reducing endosymbionts in the free-living metamonad Anaeramoeba.</title>
        <authorList>
            <person name="Jerlstrom-Hultqvist J."/>
            <person name="Cepicka I."/>
            <person name="Gallot-Lavallee L."/>
            <person name="Salas-Leiva D."/>
            <person name="Curtis B.A."/>
            <person name="Zahonova K."/>
            <person name="Pipaliya S."/>
            <person name="Dacks J."/>
            <person name="Roger A.J."/>
        </authorList>
    </citation>
    <scope>NUCLEOTIDE SEQUENCE</scope>
    <source>
        <strain evidence="14">BMAN</strain>
    </source>
</reference>
<evidence type="ECO:0000259" key="12">
    <source>
        <dbReference type="PROSITE" id="PS50011"/>
    </source>
</evidence>
<comment type="caution">
    <text evidence="14">The sequence shown here is derived from an EMBL/GenBank/DDBJ whole genome shotgun (WGS) entry which is preliminary data.</text>
</comment>
<dbReference type="InterPro" id="IPR000961">
    <property type="entry name" value="AGC-kinase_C"/>
</dbReference>
<dbReference type="PANTHER" id="PTHR24356:SF1">
    <property type="entry name" value="SERINE_THREONINE-PROTEIN KINASE GREATWALL"/>
    <property type="match status" value="1"/>
</dbReference>
<dbReference type="GO" id="GO:0005524">
    <property type="term" value="F:ATP binding"/>
    <property type="evidence" value="ECO:0007669"/>
    <property type="project" value="UniProtKB-UniRule"/>
</dbReference>
<evidence type="ECO:0000256" key="4">
    <source>
        <dbReference type="ARBA" id="ARBA00022679"/>
    </source>
</evidence>